<dbReference type="Proteomes" id="UP000285961">
    <property type="component" value="Unassembled WGS sequence"/>
</dbReference>
<dbReference type="InterPro" id="IPR005467">
    <property type="entry name" value="His_kinase_dom"/>
</dbReference>
<dbReference type="SMART" id="SM00387">
    <property type="entry name" value="HATPase_c"/>
    <property type="match status" value="1"/>
</dbReference>
<dbReference type="InterPro" id="IPR003594">
    <property type="entry name" value="HATPase_dom"/>
</dbReference>
<dbReference type="EMBL" id="QZKI01000085">
    <property type="protein sequence ID" value="RJP69141.1"/>
    <property type="molecule type" value="Genomic_DNA"/>
</dbReference>
<comment type="catalytic activity">
    <reaction evidence="1">
        <text>ATP + protein L-histidine = ADP + protein N-phospho-L-histidine.</text>
        <dbReference type="EC" id="2.7.13.3"/>
    </reaction>
</comment>
<dbReference type="SMART" id="SM00065">
    <property type="entry name" value="GAF"/>
    <property type="match status" value="1"/>
</dbReference>
<dbReference type="Gene3D" id="3.30.565.10">
    <property type="entry name" value="Histidine kinase-like ATPase, C-terminal domain"/>
    <property type="match status" value="1"/>
</dbReference>
<dbReference type="Gene3D" id="1.10.287.130">
    <property type="match status" value="1"/>
</dbReference>
<organism evidence="11 12">
    <name type="scientific">Candidatus Abyssobacteria bacterium SURF_17</name>
    <dbReference type="NCBI Taxonomy" id="2093361"/>
    <lineage>
        <taxon>Bacteria</taxon>
        <taxon>Pseudomonadati</taxon>
        <taxon>Candidatus Hydrogenedentota</taxon>
        <taxon>Candidatus Abyssobacteria</taxon>
    </lineage>
</organism>
<dbReference type="SMART" id="SM00086">
    <property type="entry name" value="PAC"/>
    <property type="match status" value="7"/>
</dbReference>
<dbReference type="InterPro" id="IPR031621">
    <property type="entry name" value="HisKA_7TM"/>
</dbReference>
<keyword evidence="7" id="KW-0812">Transmembrane</keyword>
<evidence type="ECO:0000256" key="7">
    <source>
        <dbReference type="SAM" id="Phobius"/>
    </source>
</evidence>
<evidence type="ECO:0000256" key="4">
    <source>
        <dbReference type="ARBA" id="ARBA00022679"/>
    </source>
</evidence>
<dbReference type="InterPro" id="IPR013767">
    <property type="entry name" value="PAS_fold"/>
</dbReference>
<keyword evidence="7" id="KW-1133">Transmembrane helix</keyword>
<dbReference type="Pfam" id="PF08448">
    <property type="entry name" value="PAS_4"/>
    <property type="match status" value="1"/>
</dbReference>
<feature type="transmembrane region" description="Helical" evidence="7">
    <location>
        <begin position="6"/>
        <end position="25"/>
    </location>
</feature>
<dbReference type="InterPro" id="IPR052162">
    <property type="entry name" value="Sensor_kinase/Photoreceptor"/>
</dbReference>
<evidence type="ECO:0000256" key="2">
    <source>
        <dbReference type="ARBA" id="ARBA00012438"/>
    </source>
</evidence>
<dbReference type="PROSITE" id="PS50113">
    <property type="entry name" value="PAC"/>
    <property type="match status" value="8"/>
</dbReference>
<dbReference type="InterPro" id="IPR000014">
    <property type="entry name" value="PAS"/>
</dbReference>
<dbReference type="InterPro" id="IPR001610">
    <property type="entry name" value="PAC"/>
</dbReference>
<dbReference type="InterPro" id="IPR013656">
    <property type="entry name" value="PAS_4"/>
</dbReference>
<keyword evidence="5" id="KW-0418">Kinase</keyword>
<dbReference type="NCBIfam" id="TIGR00229">
    <property type="entry name" value="sensory_box"/>
    <property type="match status" value="8"/>
</dbReference>
<evidence type="ECO:0000256" key="3">
    <source>
        <dbReference type="ARBA" id="ARBA00022553"/>
    </source>
</evidence>
<dbReference type="Pfam" id="PF00512">
    <property type="entry name" value="HisKA"/>
    <property type="match status" value="1"/>
</dbReference>
<dbReference type="Gene3D" id="3.30.450.40">
    <property type="match status" value="1"/>
</dbReference>
<evidence type="ECO:0000259" key="10">
    <source>
        <dbReference type="PROSITE" id="PS50113"/>
    </source>
</evidence>
<feature type="domain" description="PAC" evidence="10">
    <location>
        <begin position="1269"/>
        <end position="1319"/>
    </location>
</feature>
<dbReference type="EC" id="2.7.13.3" evidence="2"/>
<dbReference type="InterPro" id="IPR013655">
    <property type="entry name" value="PAS_fold_3"/>
</dbReference>
<feature type="domain" description="PAC" evidence="10">
    <location>
        <begin position="464"/>
        <end position="515"/>
    </location>
</feature>
<reference evidence="11 12" key="1">
    <citation type="journal article" date="2017" name="ISME J.">
        <title>Energy and carbon metabolisms in a deep terrestrial subsurface fluid microbial community.</title>
        <authorList>
            <person name="Momper L."/>
            <person name="Jungbluth S.P."/>
            <person name="Lee M.D."/>
            <person name="Amend J.P."/>
        </authorList>
    </citation>
    <scope>NUCLEOTIDE SEQUENCE [LARGE SCALE GENOMIC DNA]</scope>
    <source>
        <strain evidence="11">SURF_17</strain>
    </source>
</reference>
<comment type="caution">
    <text evidence="11">The sequence shown here is derived from an EMBL/GenBank/DDBJ whole genome shotgun (WGS) entry which is preliminary data.</text>
</comment>
<dbReference type="InterPro" id="IPR036097">
    <property type="entry name" value="HisK_dim/P_sf"/>
</dbReference>
<dbReference type="InterPro" id="IPR029016">
    <property type="entry name" value="GAF-like_dom_sf"/>
</dbReference>
<feature type="coiled-coil region" evidence="6">
    <location>
        <begin position="880"/>
        <end position="907"/>
    </location>
</feature>
<feature type="domain" description="PAS" evidence="9">
    <location>
        <begin position="641"/>
        <end position="712"/>
    </location>
</feature>
<dbReference type="PROSITE" id="PS50109">
    <property type="entry name" value="HIS_KIN"/>
    <property type="match status" value="1"/>
</dbReference>
<accession>A0A419EWX7</accession>
<evidence type="ECO:0000256" key="5">
    <source>
        <dbReference type="ARBA" id="ARBA00022777"/>
    </source>
</evidence>
<name>A0A419EWX7_9BACT</name>
<keyword evidence="6" id="KW-0175">Coiled coil</keyword>
<feature type="domain" description="PAC" evidence="10">
    <location>
        <begin position="972"/>
        <end position="1024"/>
    </location>
</feature>
<feature type="domain" description="Histidine kinase" evidence="8">
    <location>
        <begin position="1457"/>
        <end position="1675"/>
    </location>
</feature>
<dbReference type="GO" id="GO:0000155">
    <property type="term" value="F:phosphorelay sensor kinase activity"/>
    <property type="evidence" value="ECO:0007669"/>
    <property type="project" value="InterPro"/>
</dbReference>
<feature type="domain" description="PAS" evidence="9">
    <location>
        <begin position="897"/>
        <end position="968"/>
    </location>
</feature>
<evidence type="ECO:0000313" key="12">
    <source>
        <dbReference type="Proteomes" id="UP000285961"/>
    </source>
</evidence>
<feature type="domain" description="PAS" evidence="9">
    <location>
        <begin position="516"/>
        <end position="586"/>
    </location>
</feature>
<dbReference type="Gene3D" id="3.30.450.20">
    <property type="entry name" value="PAS domain"/>
    <property type="match status" value="8"/>
</dbReference>
<feature type="transmembrane region" description="Helical" evidence="7">
    <location>
        <begin position="144"/>
        <end position="165"/>
    </location>
</feature>
<dbReference type="CDD" id="cd00082">
    <property type="entry name" value="HisKA"/>
    <property type="match status" value="1"/>
</dbReference>
<dbReference type="GO" id="GO:0006355">
    <property type="term" value="P:regulation of DNA-templated transcription"/>
    <property type="evidence" value="ECO:0007669"/>
    <property type="project" value="InterPro"/>
</dbReference>
<dbReference type="InterPro" id="IPR000700">
    <property type="entry name" value="PAS-assoc_C"/>
</dbReference>
<feature type="transmembrane region" description="Helical" evidence="7">
    <location>
        <begin position="100"/>
        <end position="124"/>
    </location>
</feature>
<evidence type="ECO:0000259" key="9">
    <source>
        <dbReference type="PROSITE" id="PS50112"/>
    </source>
</evidence>
<feature type="domain" description="PAS" evidence="9">
    <location>
        <begin position="770"/>
        <end position="840"/>
    </location>
</feature>
<protein>
    <recommendedName>
        <fullName evidence="2">histidine kinase</fullName>
        <ecNumber evidence="2">2.7.13.3</ecNumber>
    </recommendedName>
</protein>
<evidence type="ECO:0000256" key="1">
    <source>
        <dbReference type="ARBA" id="ARBA00000085"/>
    </source>
</evidence>
<feature type="domain" description="PAC" evidence="10">
    <location>
        <begin position="1394"/>
        <end position="1444"/>
    </location>
</feature>
<dbReference type="CDD" id="cd00130">
    <property type="entry name" value="PAS"/>
    <property type="match status" value="7"/>
</dbReference>
<feature type="transmembrane region" description="Helical" evidence="7">
    <location>
        <begin position="69"/>
        <end position="88"/>
    </location>
</feature>
<dbReference type="SUPFAM" id="SSF47384">
    <property type="entry name" value="Homodimeric domain of signal transducing histidine kinase"/>
    <property type="match status" value="1"/>
</dbReference>
<feature type="transmembrane region" description="Helical" evidence="7">
    <location>
        <begin position="37"/>
        <end position="57"/>
    </location>
</feature>
<sequence length="1683" mass="191780">MWQYTPYTIPLAFTGVICGAVAVYIGDRRRSPEVKPLIVLMLALTTWSGTYALQLASSSLSIQVFWSKGQYLGIVMVPTTWLLFAITYTRRAHWITPRRLFLLAIEPVVTLALAFTNDSHGLIWSHYRLQVVDTFVVKVSTHGSWFWLHTAYSYALLLLGTLLIFEALIRSRRLYRGQALALTIFALTPWLGNVLYLSGFNPFPHLDLTPFAFAMTGPVLAWGLYKFRLGDLVPVAYATIIRHLNDAVIVLDGNDRIIDLNPSAEQFANIAGSKAIGQPVNRVFPALSDHLQKLLDERDSAQEVAVDNGGLQRFYDAKLSPVVDRRGGTISSVLSLRDITERKHIENDLRQHREKLEELVQERTAELASANEQLLDEITERRHAEEAIRLSEERYQKILDASHDMVLVADDSARVLFANRAYREVTGYSVEDVNEVGILETIHPDDEKITREKFSGALNGVPVRNLQYRRIGKNGEVRWGECNADPIDWPGAHKAAVNIARDITERKLAEETLRLSEERHRNILDTTHDMIFVMDMTAKIVYANKALRTNMTYTLEEINSLDIFITVHDHDCDIVKSWFRRAMSGESGRSIQYRILRKNREIRWMEANANPIQWPGLDRTILVVVRDITDRKQAEQDLISEKERAQRYLDIAEVMLVAVDADAKVVLINRKGCDILGYEENEIVGRSWFDNFLPERTREELRKVFGKLKNGEGEHIKYYENPVLTKGGEERIIAWHNSVLTDNAGNFISILASGEDVTLRKWVETALRESEQKFRSLVEATSDWVWETDPYGDYVYASPRVKDLLGYEPHEVIGRRPFDFMPPNEAERLESFFRDSSKLGRSFSGLENVNIHKDGSLVVIETNAVPFFDKDGNLLGYRGIDRNISARKQAEEKLRQSEERYRNIFYEAPDIFYILDLETWIVTEANKHALEACEYSPDVLGRLHVSQIIHPDDYERAANRLRDMVIKQDRMPQFPLRILTRTGKVRHIEQTGVIFWDENGNAKTFLGLAHDVTERIAQQEAIRKQNERLTALYEVARAANETRDLRSLLNAMVEILPRITNAANMGILSIDEGTQTVNYAAHFGLPDEFVQGTSGLKADTGLLGYVMKTRKPLLIPNINEHEMLAERSYVEKLNIEGVIMVPLVVKDKVIGFLIFARGPGNPYTEEDFELITAIGNQLAVAIENASLYSELQHREARLQSILETSLDGIGVFSNRQRLIYRNKALSSMFGYTDTEDVSDIDTAHFFSRESLPALFELRDRLARGEKITECIQYKALRKDGSTFDVETRVGSFVEGDQRFDVAVVRDVTERMRMQSELQQQKAHLESILETSQDGIVLFCDRRPIYRNKSIASMLGYDESHDTSAYDADSHIEPEGYELLQWVRQKIDNREKIDKTLEFKGKRRDGTTFDAEVRVGFFYEKEKRYVVIVVRDVTERKRMESQLHQASKLAAIGELASGVAHEINNPIANIDIQTGLIHDILEEERDKLDAAFSEALQQYLRTLEEQVRRCQSITNELLSFSRSAEGKQETFSINDLVKKTAEMMAHLTEKDPDFHLVLDTRIPLFRGDRSQLEQVFVNLVNNALKAIDPHGSITILTRRESDGSIQIEFRDSGHGIPPEIRDRIFEPFFTTRPAGEGTGLGLSISYYIIKQMDGTIHAGSSPGQGAAFIISLPCATQTPGEYKQ</sequence>
<gene>
    <name evidence="11" type="ORF">C4532_11245</name>
</gene>
<dbReference type="PRINTS" id="PR00344">
    <property type="entry name" value="BCTRLSENSOR"/>
</dbReference>
<dbReference type="Pfam" id="PF00989">
    <property type="entry name" value="PAS"/>
    <property type="match status" value="4"/>
</dbReference>
<evidence type="ECO:0000256" key="6">
    <source>
        <dbReference type="SAM" id="Coils"/>
    </source>
</evidence>
<dbReference type="SUPFAM" id="SSF55874">
    <property type="entry name" value="ATPase domain of HSP90 chaperone/DNA topoisomerase II/histidine kinase"/>
    <property type="match status" value="1"/>
</dbReference>
<feature type="domain" description="PAC" evidence="10">
    <location>
        <begin position="717"/>
        <end position="769"/>
    </location>
</feature>
<dbReference type="InterPro" id="IPR036890">
    <property type="entry name" value="HATPase_C_sf"/>
</dbReference>
<dbReference type="InterPro" id="IPR003018">
    <property type="entry name" value="GAF"/>
</dbReference>
<dbReference type="Pfam" id="PF02518">
    <property type="entry name" value="HATPase_c"/>
    <property type="match status" value="1"/>
</dbReference>
<dbReference type="SUPFAM" id="SSF55785">
    <property type="entry name" value="PYP-like sensor domain (PAS domain)"/>
    <property type="match status" value="8"/>
</dbReference>
<dbReference type="PANTHER" id="PTHR43304">
    <property type="entry name" value="PHYTOCHROME-LIKE PROTEIN CPH1"/>
    <property type="match status" value="1"/>
</dbReference>
<proteinExistence type="predicted"/>
<dbReference type="InterPro" id="IPR035965">
    <property type="entry name" value="PAS-like_dom_sf"/>
</dbReference>
<feature type="transmembrane region" description="Helical" evidence="7">
    <location>
        <begin position="177"/>
        <end position="196"/>
    </location>
</feature>
<dbReference type="PROSITE" id="PS50112">
    <property type="entry name" value="PAS"/>
    <property type="match status" value="6"/>
</dbReference>
<keyword evidence="4" id="KW-0808">Transferase</keyword>
<evidence type="ECO:0000259" key="8">
    <source>
        <dbReference type="PROSITE" id="PS50109"/>
    </source>
</evidence>
<feature type="domain" description="PAS" evidence="9">
    <location>
        <begin position="1194"/>
        <end position="1265"/>
    </location>
</feature>
<dbReference type="InterPro" id="IPR003661">
    <property type="entry name" value="HisK_dim/P_dom"/>
</dbReference>
<dbReference type="Pfam" id="PF13185">
    <property type="entry name" value="GAF_2"/>
    <property type="match status" value="1"/>
</dbReference>
<dbReference type="SMART" id="SM00091">
    <property type="entry name" value="PAS"/>
    <property type="match status" value="8"/>
</dbReference>
<feature type="domain" description="PAC" evidence="10">
    <location>
        <begin position="589"/>
        <end position="640"/>
    </location>
</feature>
<dbReference type="SMART" id="SM00388">
    <property type="entry name" value="HisKA"/>
    <property type="match status" value="1"/>
</dbReference>
<dbReference type="Pfam" id="PF16927">
    <property type="entry name" value="HisKA_7TM"/>
    <property type="match status" value="1"/>
</dbReference>
<keyword evidence="7" id="KW-0472">Membrane</keyword>
<dbReference type="Pfam" id="PF13426">
    <property type="entry name" value="PAS_9"/>
    <property type="match status" value="2"/>
</dbReference>
<dbReference type="PANTHER" id="PTHR43304:SF1">
    <property type="entry name" value="PAC DOMAIN-CONTAINING PROTEIN"/>
    <property type="match status" value="1"/>
</dbReference>
<keyword evidence="3" id="KW-0597">Phosphoprotein</keyword>
<feature type="domain" description="PAC" evidence="10">
    <location>
        <begin position="844"/>
        <end position="896"/>
    </location>
</feature>
<dbReference type="Pfam" id="PF08447">
    <property type="entry name" value="PAS_3"/>
    <property type="match status" value="1"/>
</dbReference>
<feature type="coiled-coil region" evidence="6">
    <location>
        <begin position="342"/>
        <end position="373"/>
    </location>
</feature>
<feature type="coiled-coil region" evidence="6">
    <location>
        <begin position="1477"/>
        <end position="1515"/>
    </location>
</feature>
<dbReference type="InterPro" id="IPR004358">
    <property type="entry name" value="Sig_transdc_His_kin-like_C"/>
</dbReference>
<feature type="domain" description="PAC" evidence="10">
    <location>
        <begin position="299"/>
        <end position="351"/>
    </location>
</feature>
<evidence type="ECO:0000313" key="11">
    <source>
        <dbReference type="EMBL" id="RJP69141.1"/>
    </source>
</evidence>
<feature type="domain" description="PAS" evidence="9">
    <location>
        <begin position="391"/>
        <end position="461"/>
    </location>
</feature>
<dbReference type="SUPFAM" id="SSF55781">
    <property type="entry name" value="GAF domain-like"/>
    <property type="match status" value="1"/>
</dbReference>